<keyword evidence="6" id="KW-1185">Reference proteome</keyword>
<dbReference type="PRINTS" id="PR00081">
    <property type="entry name" value="GDHRDH"/>
</dbReference>
<evidence type="ECO:0000256" key="4">
    <source>
        <dbReference type="RuleBase" id="RU000363"/>
    </source>
</evidence>
<evidence type="ECO:0000256" key="3">
    <source>
        <dbReference type="ARBA" id="ARBA00023002"/>
    </source>
</evidence>
<keyword evidence="2" id="KW-0521">NADP</keyword>
<dbReference type="PANTHER" id="PTHR24320">
    <property type="entry name" value="RETINOL DEHYDROGENASE"/>
    <property type="match status" value="1"/>
</dbReference>
<evidence type="ECO:0000256" key="1">
    <source>
        <dbReference type="ARBA" id="ARBA00006484"/>
    </source>
</evidence>
<dbReference type="PRINTS" id="PR00080">
    <property type="entry name" value="SDRFAMILY"/>
</dbReference>
<keyword evidence="3" id="KW-0560">Oxidoreductase</keyword>
<dbReference type="PANTHER" id="PTHR24320:SF282">
    <property type="entry name" value="WW DOMAIN-CONTAINING OXIDOREDUCTASE"/>
    <property type="match status" value="1"/>
</dbReference>
<organism evidence="5 6">
    <name type="scientific">Myxozyma melibiosi</name>
    <dbReference type="NCBI Taxonomy" id="54550"/>
    <lineage>
        <taxon>Eukaryota</taxon>
        <taxon>Fungi</taxon>
        <taxon>Dikarya</taxon>
        <taxon>Ascomycota</taxon>
        <taxon>Saccharomycotina</taxon>
        <taxon>Lipomycetes</taxon>
        <taxon>Lipomycetales</taxon>
        <taxon>Lipomycetaceae</taxon>
        <taxon>Myxozyma</taxon>
    </lineage>
</organism>
<dbReference type="InterPro" id="IPR002347">
    <property type="entry name" value="SDR_fam"/>
</dbReference>
<reference evidence="5 6" key="1">
    <citation type="submission" date="2024-03" db="EMBL/GenBank/DDBJ databases">
        <title>Genome-scale model development and genomic sequencing of the oleaginous clade Lipomyces.</title>
        <authorList>
            <consortium name="Lawrence Berkeley National Laboratory"/>
            <person name="Czajka J.J."/>
            <person name="Han Y."/>
            <person name="Kim J."/>
            <person name="Mondo S.J."/>
            <person name="Hofstad B.A."/>
            <person name="Robles A."/>
            <person name="Haridas S."/>
            <person name="Riley R."/>
            <person name="LaButti K."/>
            <person name="Pangilinan J."/>
            <person name="Andreopoulos W."/>
            <person name="Lipzen A."/>
            <person name="Yan J."/>
            <person name="Wang M."/>
            <person name="Ng V."/>
            <person name="Grigoriev I.V."/>
            <person name="Spatafora J.W."/>
            <person name="Magnuson J.K."/>
            <person name="Baker S.E."/>
            <person name="Pomraning K.R."/>
        </authorList>
    </citation>
    <scope>NUCLEOTIDE SEQUENCE [LARGE SCALE GENOMIC DNA]</scope>
    <source>
        <strain evidence="5 6">Phaff 52-87</strain>
    </source>
</reference>
<dbReference type="Proteomes" id="UP001498771">
    <property type="component" value="Unassembled WGS sequence"/>
</dbReference>
<dbReference type="InterPro" id="IPR020904">
    <property type="entry name" value="Sc_DH/Rdtase_CS"/>
</dbReference>
<protein>
    <recommendedName>
        <fullName evidence="7">NAD(P)-binding protein</fullName>
    </recommendedName>
</protein>
<dbReference type="SUPFAM" id="SSF51735">
    <property type="entry name" value="NAD(P)-binding Rossmann-fold domains"/>
    <property type="match status" value="1"/>
</dbReference>
<dbReference type="Pfam" id="PF00106">
    <property type="entry name" value="adh_short"/>
    <property type="match status" value="1"/>
</dbReference>
<dbReference type="Gene3D" id="3.40.50.720">
    <property type="entry name" value="NAD(P)-binding Rossmann-like Domain"/>
    <property type="match status" value="1"/>
</dbReference>
<dbReference type="InterPro" id="IPR036291">
    <property type="entry name" value="NAD(P)-bd_dom_sf"/>
</dbReference>
<dbReference type="PROSITE" id="PS00061">
    <property type="entry name" value="ADH_SHORT"/>
    <property type="match status" value="1"/>
</dbReference>
<name>A0ABR1FBP5_9ASCO</name>
<gene>
    <name evidence="5" type="ORF">BZA70DRAFT_8317</name>
</gene>
<evidence type="ECO:0000313" key="6">
    <source>
        <dbReference type="Proteomes" id="UP001498771"/>
    </source>
</evidence>
<accession>A0ABR1FBP5</accession>
<dbReference type="GeneID" id="90040961"/>
<proteinExistence type="inferred from homology"/>
<comment type="caution">
    <text evidence="5">The sequence shown here is derived from an EMBL/GenBank/DDBJ whole genome shotgun (WGS) entry which is preliminary data.</text>
</comment>
<evidence type="ECO:0000313" key="5">
    <source>
        <dbReference type="EMBL" id="KAK7207278.1"/>
    </source>
</evidence>
<evidence type="ECO:0000256" key="2">
    <source>
        <dbReference type="ARBA" id="ARBA00022857"/>
    </source>
</evidence>
<evidence type="ECO:0008006" key="7">
    <source>
        <dbReference type="Google" id="ProtNLM"/>
    </source>
</evidence>
<dbReference type="RefSeq" id="XP_064770311.1">
    <property type="nucleotide sequence ID" value="XM_064915449.1"/>
</dbReference>
<dbReference type="EMBL" id="JBBJBU010000001">
    <property type="protein sequence ID" value="KAK7207278.1"/>
    <property type="molecule type" value="Genomic_DNA"/>
</dbReference>
<sequence length="323" mass="35715">MPFSLSDIPFYKENDRPIVFITGGTSGIGKVTVRELARHGARVYVTVRNEAKASALLSEKAEWKNTEEGYEDVVCDIRTIECDLMDLSSVVRAAHEFQTKEEKLDILINNAGVLYPEYAESSDGFETTIQVNYYAPYLLTYLLLPSLCKAATPRVINVSSLAHNLAFGFSFDNPNKKSGWELMNKGTRYAQSKLAILLFTKEMAKRHPNILSVAVHPGVIVDTALYDELQSSDALFGIVKFSSKMFAQYASKMGAISIEDGALTSLYCATDSGLTAELDNGNYYVPIAKLGKCSKQALDAGLAEKLWVWTEKLLIEKGYIPSL</sequence>
<comment type="similarity">
    <text evidence="1 4">Belongs to the short-chain dehydrogenases/reductases (SDR) family.</text>
</comment>